<evidence type="ECO:0000256" key="1">
    <source>
        <dbReference type="SAM" id="Phobius"/>
    </source>
</evidence>
<sequence length="211" mass="24591">MRSRYSNLYLTILLIGLYFLLAVIHGYVLIDDSLYFNQFSSEYSYEEILDIISNDEQSELLSFVSIIIYYPLKYFLIALIIITGLILAEFKVNFASIFRIVVISDLIFVLEILIRITWFSVFNTDYSLTDLQSFYPLSVYSLFEIDPNDHVLVYVLAKFNLFELAYILLLSFLLYHEIEVSFKRSTVLVLSTYGSGLILTILTFSYLIILN</sequence>
<dbReference type="eggNOG" id="ENOG5032RGZ">
    <property type="taxonomic scope" value="Bacteria"/>
</dbReference>
<dbReference type="Proteomes" id="UP000011135">
    <property type="component" value="Unassembled WGS sequence"/>
</dbReference>
<organism evidence="2 3">
    <name type="scientific">Fulvivirga imtechensis AK7</name>
    <dbReference type="NCBI Taxonomy" id="1237149"/>
    <lineage>
        <taxon>Bacteria</taxon>
        <taxon>Pseudomonadati</taxon>
        <taxon>Bacteroidota</taxon>
        <taxon>Cytophagia</taxon>
        <taxon>Cytophagales</taxon>
        <taxon>Fulvivirgaceae</taxon>
        <taxon>Fulvivirga</taxon>
    </lineage>
</organism>
<feature type="transmembrane region" description="Helical" evidence="1">
    <location>
        <begin position="67"/>
        <end position="88"/>
    </location>
</feature>
<feature type="transmembrane region" description="Helical" evidence="1">
    <location>
        <begin position="151"/>
        <end position="175"/>
    </location>
</feature>
<evidence type="ECO:0008006" key="4">
    <source>
        <dbReference type="Google" id="ProtNLM"/>
    </source>
</evidence>
<feature type="transmembrane region" description="Helical" evidence="1">
    <location>
        <begin position="100"/>
        <end position="121"/>
    </location>
</feature>
<proteinExistence type="predicted"/>
<keyword evidence="1" id="KW-0472">Membrane</keyword>
<protein>
    <recommendedName>
        <fullName evidence="4">Yip1 domain-containing protein</fullName>
    </recommendedName>
</protein>
<keyword evidence="3" id="KW-1185">Reference proteome</keyword>
<comment type="caution">
    <text evidence="2">The sequence shown here is derived from an EMBL/GenBank/DDBJ whole genome shotgun (WGS) entry which is preliminary data.</text>
</comment>
<feature type="transmembrane region" description="Helical" evidence="1">
    <location>
        <begin position="7"/>
        <end position="30"/>
    </location>
</feature>
<dbReference type="EMBL" id="AMZN01000019">
    <property type="protein sequence ID" value="ELR72538.1"/>
    <property type="molecule type" value="Genomic_DNA"/>
</dbReference>
<evidence type="ECO:0000313" key="3">
    <source>
        <dbReference type="Proteomes" id="UP000011135"/>
    </source>
</evidence>
<name>L8JWF8_9BACT</name>
<keyword evidence="1" id="KW-1133">Transmembrane helix</keyword>
<dbReference type="AlphaFoldDB" id="L8JWF8"/>
<feature type="transmembrane region" description="Helical" evidence="1">
    <location>
        <begin position="187"/>
        <end position="209"/>
    </location>
</feature>
<evidence type="ECO:0000313" key="2">
    <source>
        <dbReference type="EMBL" id="ELR72538.1"/>
    </source>
</evidence>
<keyword evidence="1" id="KW-0812">Transmembrane</keyword>
<reference evidence="2 3" key="1">
    <citation type="submission" date="2012-12" db="EMBL/GenBank/DDBJ databases">
        <title>Genome assembly of Fulvivirga imtechensis AK7.</title>
        <authorList>
            <person name="Nupur N."/>
            <person name="Khatri I."/>
            <person name="Kumar R."/>
            <person name="Subramanian S."/>
            <person name="Pinnaka A."/>
        </authorList>
    </citation>
    <scope>NUCLEOTIDE SEQUENCE [LARGE SCALE GENOMIC DNA]</scope>
    <source>
        <strain evidence="2 3">AK7</strain>
    </source>
</reference>
<accession>L8JWF8</accession>
<gene>
    <name evidence="2" type="ORF">C900_01316</name>
</gene>
<dbReference type="STRING" id="1237149.C900_01316"/>